<evidence type="ECO:0000313" key="4">
    <source>
        <dbReference type="EMBL" id="JAS41301.1"/>
    </source>
</evidence>
<proteinExistence type="predicted"/>
<feature type="compositionally biased region" description="Low complexity" evidence="2">
    <location>
        <begin position="286"/>
        <end position="298"/>
    </location>
</feature>
<dbReference type="InterPro" id="IPR039773">
    <property type="entry name" value="BAG_chaperone_regulator"/>
</dbReference>
<feature type="region of interest" description="Disordered" evidence="2">
    <location>
        <begin position="436"/>
        <end position="535"/>
    </location>
</feature>
<dbReference type="GO" id="GO:0000774">
    <property type="term" value="F:adenyl-nucleotide exchange factor activity"/>
    <property type="evidence" value="ECO:0007669"/>
    <property type="project" value="TreeGrafter"/>
</dbReference>
<feature type="compositionally biased region" description="Pro residues" evidence="2">
    <location>
        <begin position="299"/>
        <end position="308"/>
    </location>
</feature>
<dbReference type="InterPro" id="IPR036533">
    <property type="entry name" value="BAG_dom_sf"/>
</dbReference>
<feature type="compositionally biased region" description="Pro residues" evidence="2">
    <location>
        <begin position="226"/>
        <end position="241"/>
    </location>
</feature>
<gene>
    <name evidence="4" type="ORF">g.31425</name>
</gene>
<feature type="compositionally biased region" description="Polar residues" evidence="2">
    <location>
        <begin position="271"/>
        <end position="282"/>
    </location>
</feature>
<evidence type="ECO:0000256" key="2">
    <source>
        <dbReference type="SAM" id="MobiDB-lite"/>
    </source>
</evidence>
<name>A0A1B6ETT0_9HEMI</name>
<dbReference type="Pfam" id="PF02179">
    <property type="entry name" value="BAG"/>
    <property type="match status" value="1"/>
</dbReference>
<feature type="domain" description="BAG" evidence="3">
    <location>
        <begin position="368"/>
        <end position="439"/>
    </location>
</feature>
<feature type="non-terminal residue" evidence="4">
    <location>
        <position position="1"/>
    </location>
</feature>
<dbReference type="SMART" id="SM00264">
    <property type="entry name" value="BAG"/>
    <property type="match status" value="1"/>
</dbReference>
<dbReference type="Gene3D" id="1.20.58.120">
    <property type="entry name" value="BAG domain"/>
    <property type="match status" value="1"/>
</dbReference>
<dbReference type="GO" id="GO:0005634">
    <property type="term" value="C:nucleus"/>
    <property type="evidence" value="ECO:0007669"/>
    <property type="project" value="TreeGrafter"/>
</dbReference>
<sequence length="535" mass="60846">RISWVGKVIMSSYSFRDRPRLSDRIRGKSGDELFKELRKELDQDRKSFFDIPSSNWGSSTGSSFPRAGHLFEEPLMHGHIDIRSHLEDLAQRHPEFADQLRYPAWSNSTENNTGTWGRKRRGSGPHEPGETSKQQPQETTRSEASEEPGPLRGRTKENLRNTVPDMGQKQQQDSEEKETRGQRSWSAPPDNRTQPEKPRFVSKIEIHPVNPDAPPQSQAGDATKPPMAPPKPQPQPQPQSQPQPKSNVRHIPIFVEGRDEPVLPKNVEPEFTQSQAPPQSFHTRQHPQQSQFTQHFQTQPPPNIPPHYDPPRQQRYEPPPQARFEPPPQPRYEQPQPKPEPPQPQNQPQQEPQPEVNPRDPLYRVGCVQKEVDDLKAKVENFNGNSRSDKEYILLDELLTRNLIKLDDIETEGKEEVRAARKNTIKSIQRCISILENKVPLPRSEKKEDESMEVDQLPLEGSGNTVNEKKSEEIPRGPQGDVPVDQSSDEKLTEEMSQTNASNTSEVPSGEERNSESCVGKKEESLNAVSESKEA</sequence>
<reference evidence="4" key="1">
    <citation type="submission" date="2015-11" db="EMBL/GenBank/DDBJ databases">
        <title>De novo transcriptome assembly of four potential Pierce s Disease insect vectors from Arizona vineyards.</title>
        <authorList>
            <person name="Tassone E.E."/>
        </authorList>
    </citation>
    <scope>NUCLEOTIDE SEQUENCE</scope>
</reference>
<keyword evidence="1" id="KW-0143">Chaperone</keyword>
<dbReference type="PANTHER" id="PTHR12329">
    <property type="entry name" value="BCL2-ASSOCIATED ATHANOGENE"/>
    <property type="match status" value="1"/>
</dbReference>
<feature type="compositionally biased region" description="Polar residues" evidence="2">
    <location>
        <begin position="105"/>
        <end position="115"/>
    </location>
</feature>
<protein>
    <recommendedName>
        <fullName evidence="3">BAG domain-containing protein</fullName>
    </recommendedName>
</protein>
<feature type="region of interest" description="Disordered" evidence="2">
    <location>
        <begin position="100"/>
        <end position="368"/>
    </location>
</feature>
<dbReference type="GO" id="GO:0005829">
    <property type="term" value="C:cytosol"/>
    <property type="evidence" value="ECO:0007669"/>
    <property type="project" value="TreeGrafter"/>
</dbReference>
<dbReference type="InterPro" id="IPR003103">
    <property type="entry name" value="BAG_domain"/>
</dbReference>
<dbReference type="GO" id="GO:0050821">
    <property type="term" value="P:protein stabilization"/>
    <property type="evidence" value="ECO:0007669"/>
    <property type="project" value="TreeGrafter"/>
</dbReference>
<dbReference type="EMBL" id="GECZ01028468">
    <property type="protein sequence ID" value="JAS41301.1"/>
    <property type="molecule type" value="Transcribed_RNA"/>
</dbReference>
<dbReference type="AlphaFoldDB" id="A0A1B6ETT0"/>
<dbReference type="SUPFAM" id="SSF63491">
    <property type="entry name" value="BAG domain"/>
    <property type="match status" value="1"/>
</dbReference>
<dbReference type="PROSITE" id="PS51035">
    <property type="entry name" value="BAG"/>
    <property type="match status" value="1"/>
</dbReference>
<evidence type="ECO:0000259" key="3">
    <source>
        <dbReference type="PROSITE" id="PS51035"/>
    </source>
</evidence>
<feature type="compositionally biased region" description="Basic and acidic residues" evidence="2">
    <location>
        <begin position="172"/>
        <end position="181"/>
    </location>
</feature>
<dbReference type="GO" id="GO:0016020">
    <property type="term" value="C:membrane"/>
    <property type="evidence" value="ECO:0007669"/>
    <property type="project" value="TreeGrafter"/>
</dbReference>
<evidence type="ECO:0000256" key="1">
    <source>
        <dbReference type="ARBA" id="ARBA00023186"/>
    </source>
</evidence>
<feature type="compositionally biased region" description="Basic and acidic residues" evidence="2">
    <location>
        <begin position="193"/>
        <end position="206"/>
    </location>
</feature>
<feature type="compositionally biased region" description="Basic and acidic residues" evidence="2">
    <location>
        <begin position="510"/>
        <end position="535"/>
    </location>
</feature>
<dbReference type="PANTHER" id="PTHR12329:SF5">
    <property type="entry name" value="STARVIN, ISOFORM E"/>
    <property type="match status" value="1"/>
</dbReference>
<dbReference type="GO" id="GO:0051087">
    <property type="term" value="F:protein-folding chaperone binding"/>
    <property type="evidence" value="ECO:0007669"/>
    <property type="project" value="InterPro"/>
</dbReference>
<accession>A0A1B6ETT0</accession>
<feature type="compositionally biased region" description="Polar residues" evidence="2">
    <location>
        <begin position="495"/>
        <end position="507"/>
    </location>
</feature>
<feature type="compositionally biased region" description="Pro residues" evidence="2">
    <location>
        <begin position="317"/>
        <end position="345"/>
    </location>
</feature>
<organism evidence="4">
    <name type="scientific">Cuerna arida</name>
    <dbReference type="NCBI Taxonomy" id="1464854"/>
    <lineage>
        <taxon>Eukaryota</taxon>
        <taxon>Metazoa</taxon>
        <taxon>Ecdysozoa</taxon>
        <taxon>Arthropoda</taxon>
        <taxon>Hexapoda</taxon>
        <taxon>Insecta</taxon>
        <taxon>Pterygota</taxon>
        <taxon>Neoptera</taxon>
        <taxon>Paraneoptera</taxon>
        <taxon>Hemiptera</taxon>
        <taxon>Auchenorrhyncha</taxon>
        <taxon>Membracoidea</taxon>
        <taxon>Cicadellidae</taxon>
        <taxon>Cicadellinae</taxon>
        <taxon>Proconiini</taxon>
        <taxon>Cuerna</taxon>
    </lineage>
</organism>